<reference evidence="1 2" key="1">
    <citation type="submission" date="2024-01" db="EMBL/GenBank/DDBJ databases">
        <title>Genome assemblies of Stephania.</title>
        <authorList>
            <person name="Yang L."/>
        </authorList>
    </citation>
    <scope>NUCLEOTIDE SEQUENCE [LARGE SCALE GENOMIC DNA]</scope>
    <source>
        <strain evidence="1">QJT</strain>
        <tissue evidence="1">Leaf</tissue>
    </source>
</reference>
<protein>
    <submittedName>
        <fullName evidence="1">Uncharacterized protein</fullName>
    </submittedName>
</protein>
<sequence>MKDLSSNRLKIIIAALLRPPQSAGCLEETLRKGKRERRERKMWVVRNPWERVRTAGVGYQVAINQVRPQEIVVQFPLNISTREINDSRRNVTDGHLQDGNVYMSKLVSVWGDEEEAKAQAERDRFGDQTLIFAGYLGTILIDLKVGIGVNERSYKFGIGFERCEASRGVEKPQIQKQLISVIYGTPWIQGPAA</sequence>
<evidence type="ECO:0000313" key="1">
    <source>
        <dbReference type="EMBL" id="KAK9115722.1"/>
    </source>
</evidence>
<keyword evidence="2" id="KW-1185">Reference proteome</keyword>
<name>A0AAP0II17_9MAGN</name>
<accession>A0AAP0II17</accession>
<evidence type="ECO:0000313" key="2">
    <source>
        <dbReference type="Proteomes" id="UP001417504"/>
    </source>
</evidence>
<organism evidence="1 2">
    <name type="scientific">Stephania japonica</name>
    <dbReference type="NCBI Taxonomy" id="461633"/>
    <lineage>
        <taxon>Eukaryota</taxon>
        <taxon>Viridiplantae</taxon>
        <taxon>Streptophyta</taxon>
        <taxon>Embryophyta</taxon>
        <taxon>Tracheophyta</taxon>
        <taxon>Spermatophyta</taxon>
        <taxon>Magnoliopsida</taxon>
        <taxon>Ranunculales</taxon>
        <taxon>Menispermaceae</taxon>
        <taxon>Menispermoideae</taxon>
        <taxon>Cissampelideae</taxon>
        <taxon>Stephania</taxon>
    </lineage>
</organism>
<gene>
    <name evidence="1" type="ORF">Sjap_014669</name>
</gene>
<proteinExistence type="predicted"/>
<dbReference type="AlphaFoldDB" id="A0AAP0II17"/>
<comment type="caution">
    <text evidence="1">The sequence shown here is derived from an EMBL/GenBank/DDBJ whole genome shotgun (WGS) entry which is preliminary data.</text>
</comment>
<dbReference type="EMBL" id="JBBNAE010000006">
    <property type="protein sequence ID" value="KAK9115722.1"/>
    <property type="molecule type" value="Genomic_DNA"/>
</dbReference>
<dbReference type="Proteomes" id="UP001417504">
    <property type="component" value="Unassembled WGS sequence"/>
</dbReference>